<dbReference type="AlphaFoldDB" id="A0A2N5U718"/>
<evidence type="ECO:0000256" key="1">
    <source>
        <dbReference type="SAM" id="MobiDB-lite"/>
    </source>
</evidence>
<name>A0A2N5U718_9BASI</name>
<protein>
    <submittedName>
        <fullName evidence="2">Uncharacterized protein</fullName>
    </submittedName>
</protein>
<gene>
    <name evidence="2" type="ORF">PCANC_22856</name>
</gene>
<evidence type="ECO:0000313" key="3">
    <source>
        <dbReference type="Proteomes" id="UP000235388"/>
    </source>
</evidence>
<proteinExistence type="predicted"/>
<dbReference type="EMBL" id="PGCJ01000297">
    <property type="protein sequence ID" value="PLW33532.1"/>
    <property type="molecule type" value="Genomic_DNA"/>
</dbReference>
<evidence type="ECO:0000313" key="2">
    <source>
        <dbReference type="EMBL" id="PLW33532.1"/>
    </source>
</evidence>
<organism evidence="2 3">
    <name type="scientific">Puccinia coronata f. sp. avenae</name>
    <dbReference type="NCBI Taxonomy" id="200324"/>
    <lineage>
        <taxon>Eukaryota</taxon>
        <taxon>Fungi</taxon>
        <taxon>Dikarya</taxon>
        <taxon>Basidiomycota</taxon>
        <taxon>Pucciniomycotina</taxon>
        <taxon>Pucciniomycetes</taxon>
        <taxon>Pucciniales</taxon>
        <taxon>Pucciniaceae</taxon>
        <taxon>Puccinia</taxon>
    </lineage>
</organism>
<comment type="caution">
    <text evidence="2">The sequence shown here is derived from an EMBL/GenBank/DDBJ whole genome shotgun (WGS) entry which is preliminary data.</text>
</comment>
<reference evidence="2 3" key="1">
    <citation type="submission" date="2017-11" db="EMBL/GenBank/DDBJ databases">
        <title>De novo assembly and phasing of dikaryotic genomes from two isolates of Puccinia coronata f. sp. avenae, the causal agent of oat crown rust.</title>
        <authorList>
            <person name="Miller M.E."/>
            <person name="Zhang Y."/>
            <person name="Omidvar V."/>
            <person name="Sperschneider J."/>
            <person name="Schwessinger B."/>
            <person name="Raley C."/>
            <person name="Palmer J.M."/>
            <person name="Garnica D."/>
            <person name="Upadhyaya N."/>
            <person name="Rathjen J."/>
            <person name="Taylor J.M."/>
            <person name="Park R.F."/>
            <person name="Dodds P.N."/>
            <person name="Hirsch C.D."/>
            <person name="Kianian S.F."/>
            <person name="Figueroa M."/>
        </authorList>
    </citation>
    <scope>NUCLEOTIDE SEQUENCE [LARGE SCALE GENOMIC DNA]</scope>
    <source>
        <strain evidence="2">12NC29</strain>
    </source>
</reference>
<keyword evidence="3" id="KW-1185">Reference proteome</keyword>
<accession>A0A2N5U718</accession>
<feature type="region of interest" description="Disordered" evidence="1">
    <location>
        <begin position="1"/>
        <end position="60"/>
    </location>
</feature>
<sequence>MQDSSQYAAPQLNEPHPSKPLPTTSHPQASLPPSVPGTDNRYPPATQSENPHYIPPHHLGYPYHTYHQPIGYQGHNGYNLQAGYHPQTVNLSHRPPHN</sequence>
<dbReference type="Proteomes" id="UP000235388">
    <property type="component" value="Unassembled WGS sequence"/>
</dbReference>